<evidence type="ECO:0000313" key="3">
    <source>
        <dbReference type="Proteomes" id="UP001224775"/>
    </source>
</evidence>
<evidence type="ECO:0000313" key="2">
    <source>
        <dbReference type="EMBL" id="KAK1741490.1"/>
    </source>
</evidence>
<reference evidence="2" key="1">
    <citation type="submission" date="2023-06" db="EMBL/GenBank/DDBJ databases">
        <title>Survivors Of The Sea: Transcriptome response of Skeletonema marinoi to long-term dormancy.</title>
        <authorList>
            <person name="Pinder M.I.M."/>
            <person name="Kourtchenko O."/>
            <person name="Robertson E.K."/>
            <person name="Larsson T."/>
            <person name="Maumus F."/>
            <person name="Osuna-Cruz C.M."/>
            <person name="Vancaester E."/>
            <person name="Stenow R."/>
            <person name="Vandepoele K."/>
            <person name="Ploug H."/>
            <person name="Bruchert V."/>
            <person name="Godhe A."/>
            <person name="Topel M."/>
        </authorList>
    </citation>
    <scope>NUCLEOTIDE SEQUENCE</scope>
    <source>
        <strain evidence="2">R05AC</strain>
    </source>
</reference>
<name>A0AAD8Y9H5_9STRA</name>
<protein>
    <submittedName>
        <fullName evidence="2">Uncharacterized protein</fullName>
    </submittedName>
</protein>
<comment type="caution">
    <text evidence="2">The sequence shown here is derived from an EMBL/GenBank/DDBJ whole genome shotgun (WGS) entry which is preliminary data.</text>
</comment>
<keyword evidence="1" id="KW-0812">Transmembrane</keyword>
<dbReference type="EMBL" id="JATAAI010000013">
    <property type="protein sequence ID" value="KAK1741490.1"/>
    <property type="molecule type" value="Genomic_DNA"/>
</dbReference>
<dbReference type="AlphaFoldDB" id="A0AAD8Y9H5"/>
<accession>A0AAD8Y9H5</accession>
<sequence length="116" mass="13109">MTSYSPKSIWARTPSWGINIKANWGIFRRSHFFVVFPSFTPNKFQPEVLAVLEHPFLAKFHEDLARISAIRTLPSANTNNVTVAAFAVVEALLPLLFVLLSSSRAVHHGDYLHMVF</sequence>
<organism evidence="2 3">
    <name type="scientific">Skeletonema marinoi</name>
    <dbReference type="NCBI Taxonomy" id="267567"/>
    <lineage>
        <taxon>Eukaryota</taxon>
        <taxon>Sar</taxon>
        <taxon>Stramenopiles</taxon>
        <taxon>Ochrophyta</taxon>
        <taxon>Bacillariophyta</taxon>
        <taxon>Coscinodiscophyceae</taxon>
        <taxon>Thalassiosirophycidae</taxon>
        <taxon>Thalassiosirales</taxon>
        <taxon>Skeletonemataceae</taxon>
        <taxon>Skeletonema</taxon>
        <taxon>Skeletonema marinoi-dohrnii complex</taxon>
    </lineage>
</organism>
<keyword evidence="1" id="KW-1133">Transmembrane helix</keyword>
<keyword evidence="3" id="KW-1185">Reference proteome</keyword>
<dbReference type="Proteomes" id="UP001224775">
    <property type="component" value="Unassembled WGS sequence"/>
</dbReference>
<proteinExistence type="predicted"/>
<keyword evidence="1" id="KW-0472">Membrane</keyword>
<gene>
    <name evidence="2" type="ORF">QTG54_007968</name>
</gene>
<evidence type="ECO:0000256" key="1">
    <source>
        <dbReference type="SAM" id="Phobius"/>
    </source>
</evidence>
<feature type="transmembrane region" description="Helical" evidence="1">
    <location>
        <begin position="81"/>
        <end position="100"/>
    </location>
</feature>